<comment type="caution">
    <text evidence="3">The sequence shown here is derived from an EMBL/GenBank/DDBJ whole genome shotgun (WGS) entry which is preliminary data.</text>
</comment>
<dbReference type="GO" id="GO:0004497">
    <property type="term" value="F:monooxygenase activity"/>
    <property type="evidence" value="ECO:0007669"/>
    <property type="project" value="InterPro"/>
</dbReference>
<protein>
    <recommendedName>
        <fullName evidence="5">Cytochrome P450</fullName>
    </recommendedName>
</protein>
<dbReference type="InterPro" id="IPR036396">
    <property type="entry name" value="Cyt_P450_sf"/>
</dbReference>
<dbReference type="PANTHER" id="PTHR47950:SF15">
    <property type="entry name" value="CYTOCHROME P450"/>
    <property type="match status" value="1"/>
</dbReference>
<evidence type="ECO:0000256" key="1">
    <source>
        <dbReference type="ARBA" id="ARBA00010617"/>
    </source>
</evidence>
<dbReference type="Pfam" id="PF00067">
    <property type="entry name" value="p450"/>
    <property type="match status" value="1"/>
</dbReference>
<organism evidence="3 4">
    <name type="scientific">Salix viminalis</name>
    <name type="common">Common osier</name>
    <name type="synonym">Basket willow</name>
    <dbReference type="NCBI Taxonomy" id="40686"/>
    <lineage>
        <taxon>Eukaryota</taxon>
        <taxon>Viridiplantae</taxon>
        <taxon>Streptophyta</taxon>
        <taxon>Embryophyta</taxon>
        <taxon>Tracheophyta</taxon>
        <taxon>Spermatophyta</taxon>
        <taxon>Magnoliopsida</taxon>
        <taxon>eudicotyledons</taxon>
        <taxon>Gunneridae</taxon>
        <taxon>Pentapetalae</taxon>
        <taxon>rosids</taxon>
        <taxon>fabids</taxon>
        <taxon>Malpighiales</taxon>
        <taxon>Salicaceae</taxon>
        <taxon>Saliceae</taxon>
        <taxon>Salix</taxon>
    </lineage>
</organism>
<feature type="compositionally biased region" description="Basic and acidic residues" evidence="2">
    <location>
        <begin position="7"/>
        <end position="25"/>
    </location>
</feature>
<feature type="region of interest" description="Disordered" evidence="2">
    <location>
        <begin position="1"/>
        <end position="25"/>
    </location>
</feature>
<proteinExistence type="inferred from homology"/>
<dbReference type="GO" id="GO:0005506">
    <property type="term" value="F:iron ion binding"/>
    <property type="evidence" value="ECO:0007669"/>
    <property type="project" value="InterPro"/>
</dbReference>
<dbReference type="Gene3D" id="1.10.630.10">
    <property type="entry name" value="Cytochrome P450"/>
    <property type="match status" value="1"/>
</dbReference>
<evidence type="ECO:0008006" key="5">
    <source>
        <dbReference type="Google" id="ProtNLM"/>
    </source>
</evidence>
<accession>A0A9Q0V5F2</accession>
<comment type="similarity">
    <text evidence="1">Belongs to the cytochrome P450 family.</text>
</comment>
<evidence type="ECO:0000313" key="4">
    <source>
        <dbReference type="Proteomes" id="UP001151529"/>
    </source>
</evidence>
<gene>
    <name evidence="3" type="ORF">OIU85_016529</name>
</gene>
<evidence type="ECO:0000256" key="2">
    <source>
        <dbReference type="SAM" id="MobiDB-lite"/>
    </source>
</evidence>
<dbReference type="AlphaFoldDB" id="A0A9Q0V5F2"/>
<evidence type="ECO:0000313" key="3">
    <source>
        <dbReference type="EMBL" id="KAJ6742459.1"/>
    </source>
</evidence>
<dbReference type="PANTHER" id="PTHR47950">
    <property type="entry name" value="CYTOCHROME P450, FAMILY 76, SUBFAMILY C, POLYPEPTIDE 5-RELATED"/>
    <property type="match status" value="1"/>
</dbReference>
<dbReference type="EMBL" id="JAPFFL010000002">
    <property type="protein sequence ID" value="KAJ6742459.1"/>
    <property type="molecule type" value="Genomic_DNA"/>
</dbReference>
<dbReference type="OrthoDB" id="2789670at2759"/>
<reference evidence="3" key="1">
    <citation type="submission" date="2022-11" db="EMBL/GenBank/DDBJ databases">
        <authorList>
            <person name="Hyden B.L."/>
            <person name="Feng K."/>
            <person name="Yates T."/>
            <person name="Jawdy S."/>
            <person name="Smart L.B."/>
            <person name="Muchero W."/>
        </authorList>
    </citation>
    <scope>NUCLEOTIDE SEQUENCE</scope>
    <source>
        <tissue evidence="3">Shoot tip</tissue>
    </source>
</reference>
<dbReference type="GO" id="GO:0016705">
    <property type="term" value="F:oxidoreductase activity, acting on paired donors, with incorporation or reduction of molecular oxygen"/>
    <property type="evidence" value="ECO:0007669"/>
    <property type="project" value="InterPro"/>
</dbReference>
<dbReference type="SUPFAM" id="SSF48264">
    <property type="entry name" value="Cytochrome P450"/>
    <property type="match status" value="1"/>
</dbReference>
<keyword evidence="4" id="KW-1185">Reference proteome</keyword>
<name>A0A9Q0V5F2_SALVM</name>
<dbReference type="GO" id="GO:0020037">
    <property type="term" value="F:heme binding"/>
    <property type="evidence" value="ECO:0007669"/>
    <property type="project" value="InterPro"/>
</dbReference>
<sequence length="144" mass="16993">MGQAMRIVEKFVKERTEERKSREKKKTKDFLDALLEYEGDGKDEPDVISDRNRLNYHTRFSPDEWCRNVYGSDRENHKHHDRMGHDRVCYATTVVMGRATEELHQVVGPGRKVEESDIDQLPYLQCMIKETLRLYPGHSLVSFH</sequence>
<reference evidence="3" key="2">
    <citation type="journal article" date="2023" name="Int. J. Mol. Sci.">
        <title>De Novo Assembly and Annotation of 11 Diverse Shrub Willow (Salix) Genomes Reveals Novel Gene Organization in Sex-Linked Regions.</title>
        <authorList>
            <person name="Hyden B."/>
            <person name="Feng K."/>
            <person name="Yates T.B."/>
            <person name="Jawdy S."/>
            <person name="Cereghino C."/>
            <person name="Smart L.B."/>
            <person name="Muchero W."/>
        </authorList>
    </citation>
    <scope>NUCLEOTIDE SEQUENCE [LARGE SCALE GENOMIC DNA]</scope>
    <source>
        <tissue evidence="3">Shoot tip</tissue>
    </source>
</reference>
<dbReference type="Proteomes" id="UP001151529">
    <property type="component" value="Chromosome 6"/>
</dbReference>
<dbReference type="InterPro" id="IPR001128">
    <property type="entry name" value="Cyt_P450"/>
</dbReference>